<gene>
    <name evidence="1" type="ORF">GSF12_11195</name>
</gene>
<protein>
    <recommendedName>
        <fullName evidence="2">Methyltransferase domain-containing protein</fullName>
    </recommendedName>
</protein>
<dbReference type="AlphaFoldDB" id="A0A6P1KPM2"/>
<reference evidence="1" key="1">
    <citation type="journal article" date="2020" name="Microbiol. Resour. Announc.">
        <title>Complete Genome Sequence of Moraxella osloensis Strain YV1, Isolated from an Australian Wastewater Treatment Plant.</title>
        <authorList>
            <person name="Batinovic S."/>
            <person name="Rice D.T.F."/>
            <person name="Seviour R.J."/>
            <person name="Petrovski S."/>
        </authorList>
    </citation>
    <scope>NUCLEOTIDE SEQUENCE</scope>
    <source>
        <strain evidence="1">YV1</strain>
    </source>
</reference>
<accession>A0A6P1KPM2</accession>
<evidence type="ECO:0000313" key="1">
    <source>
        <dbReference type="EMBL" id="QHG10385.1"/>
    </source>
</evidence>
<evidence type="ECO:0008006" key="2">
    <source>
        <dbReference type="Google" id="ProtNLM"/>
    </source>
</evidence>
<dbReference type="SUPFAM" id="SSF53335">
    <property type="entry name" value="S-adenosyl-L-methionine-dependent methyltransferases"/>
    <property type="match status" value="1"/>
</dbReference>
<name>A0A6P1KPM2_FAUOS</name>
<organism evidence="1">
    <name type="scientific">Faucicola osloensis</name>
    <name type="common">Moraxella osloensis</name>
    <dbReference type="NCBI Taxonomy" id="34062"/>
    <lineage>
        <taxon>Bacteria</taxon>
        <taxon>Pseudomonadati</taxon>
        <taxon>Pseudomonadota</taxon>
        <taxon>Gammaproteobacteria</taxon>
        <taxon>Moraxellales</taxon>
        <taxon>Moraxellaceae</taxon>
        <taxon>Faucicola</taxon>
    </lineage>
</organism>
<dbReference type="InterPro" id="IPR029063">
    <property type="entry name" value="SAM-dependent_MTases_sf"/>
</dbReference>
<proteinExistence type="predicted"/>
<dbReference type="EMBL" id="CP047226">
    <property type="protein sequence ID" value="QHG10385.1"/>
    <property type="molecule type" value="Genomic_DNA"/>
</dbReference>
<sequence length="288" mass="32768">MMDLYLTSLLEELGFKPRDSTDVDLLNVASAAISTEGFLGFYNTFAKHYSESLSNLKYEEFANRTNRATLPLESEKETSFYNAAYGLQHYLTFTKVLNDNFFIDTSDDYNVYNIVDYGCGQGIATIALLDFIAKQKKHNIHLNIHLIEPSAISINNAAYLITLFAFKHSISINISTHTYKLANINLNLHPFADMTLHLMSYILDVKEIQKDIPFLAKNIINEAQPQILIATCPKYPRAYEGFNKLFKALFANGQPNIIENDIPHYSYRITKGVYQKEVAKTISMILAF</sequence>